<comment type="caution">
    <text evidence="1">The sequence shown here is derived from an EMBL/GenBank/DDBJ whole genome shotgun (WGS) entry which is preliminary data.</text>
</comment>
<dbReference type="Proteomes" id="UP000020077">
    <property type="component" value="Unassembled WGS sequence"/>
</dbReference>
<evidence type="ECO:0000313" key="1">
    <source>
        <dbReference type="EMBL" id="KFB71239.1"/>
    </source>
</evidence>
<dbReference type="AlphaFoldDB" id="A0A080M264"/>
<proteinExistence type="predicted"/>
<dbReference type="EMBL" id="JDVG02000573">
    <property type="protein sequence ID" value="KFB71239.1"/>
    <property type="molecule type" value="Genomic_DNA"/>
</dbReference>
<evidence type="ECO:0000313" key="2">
    <source>
        <dbReference type="Proteomes" id="UP000020077"/>
    </source>
</evidence>
<gene>
    <name evidence="1" type="ORF">AW09_003633</name>
</gene>
<accession>A0A080M264</accession>
<reference evidence="1 2" key="1">
    <citation type="submission" date="2014-02" db="EMBL/GenBank/DDBJ databases">
        <title>Expanding our view of genomic diversity in Candidatus Accumulibacter clades.</title>
        <authorList>
            <person name="Skennerton C.T."/>
            <person name="Barr J.J."/>
            <person name="Slater F.R."/>
            <person name="Bond P.L."/>
            <person name="Tyson G.W."/>
        </authorList>
    </citation>
    <scope>NUCLEOTIDE SEQUENCE [LARGE SCALE GENOMIC DNA]</scope>
    <source>
        <strain evidence="2">BA-91</strain>
    </source>
</reference>
<organism evidence="1 2">
    <name type="scientific">Candidatus Accumulibacter phosphatis</name>
    <dbReference type="NCBI Taxonomy" id="327160"/>
    <lineage>
        <taxon>Bacteria</taxon>
        <taxon>Pseudomonadati</taxon>
        <taxon>Pseudomonadota</taxon>
        <taxon>Betaproteobacteria</taxon>
        <taxon>Candidatus Accumulibacter</taxon>
    </lineage>
</organism>
<protein>
    <submittedName>
        <fullName evidence="1">Uncharacterized protein</fullName>
    </submittedName>
</protein>
<name>A0A080M264_9PROT</name>
<sequence length="562" mass="64275">MENLIIIISAADISPAIQIARNLPSYTVYTFDPILVDQISSSGLENINFIPFDNCPLYHELDGSAHSAAFDLESALDLEVREIVPEVSIAGWQHLNIYYIIIALKWYTALWENLGNKLAGTKVHLFICDTPGSYYFNSFIPSILLLWYLKCSDIEFSGFTYGSKDEDTHLIPELSEENPNEELEQILIHLPTCWYDIKYFFQEMISTGKTLINIEAKNFNIPLPAIRTLSLVEAGNTLSGLPEEIRNRIHDFSIALMEKIDQIFAPYLVIPNYRQRQIRHLTNIYCAQLVTYYQLSRYFEKSKPSRIILSDHDAGFHGPIISFAQKHSLPVIFLPHSKCVNDIEFKYRNITVLSHPIHGQEIFDANRKSVLNFKIAYPETFSGSTIVSEIKTISLLLNSLSLNGVYFTRYQPYMHGIRQIVAWCNDNGIALKIRCKPSYSIISLLERDIGISATELMKNANETMEQHTNGCDLCLMYDMPTTGALHFLNDSIPILNPIVESLAPSEMTLGNARLVPQESVENTLLRLKWFTSDPSSLFYFRTEQFRNYISLFQNARPLRAYL</sequence>